<proteinExistence type="predicted"/>
<dbReference type="AlphaFoldDB" id="A0A6L2K2L0"/>
<name>A0A6L2K2L0_TANCI</name>
<dbReference type="EMBL" id="BKCJ010001653">
    <property type="protein sequence ID" value="GEU43042.1"/>
    <property type="molecule type" value="Genomic_DNA"/>
</dbReference>
<protein>
    <submittedName>
        <fullName evidence="1">Zinc finger, CCHC-type</fullName>
    </submittedName>
</protein>
<evidence type="ECO:0000313" key="1">
    <source>
        <dbReference type="EMBL" id="GEU43042.1"/>
    </source>
</evidence>
<comment type="caution">
    <text evidence="1">The sequence shown here is derived from an EMBL/GenBank/DDBJ whole genome shotgun (WGS) entry which is preliminary data.</text>
</comment>
<sequence>MFQQRHRESLSEAWTHFKDLLQKVHHHGIDLWLKVQIFYDHVNPITRRTIDQSASGKLRDRNAKESWYCMEQAFIEYASSRTNKAGGVDLGEVEAPYWTMLRKRESYKPCPSLDGLGTQIPYYARKDFLDCHFLEEWEIVGDAEIKDLINNPIKWNKPSKKRDGAWHAKIRLIDPDEEEFTKTLQSIPTIKKLSKRESPWEIIDLDHFYDTSCVIFNEKKLGSS</sequence>
<accession>A0A6L2K2L0</accession>
<organism evidence="1">
    <name type="scientific">Tanacetum cinerariifolium</name>
    <name type="common">Dalmatian daisy</name>
    <name type="synonym">Chrysanthemum cinerariifolium</name>
    <dbReference type="NCBI Taxonomy" id="118510"/>
    <lineage>
        <taxon>Eukaryota</taxon>
        <taxon>Viridiplantae</taxon>
        <taxon>Streptophyta</taxon>
        <taxon>Embryophyta</taxon>
        <taxon>Tracheophyta</taxon>
        <taxon>Spermatophyta</taxon>
        <taxon>Magnoliopsida</taxon>
        <taxon>eudicotyledons</taxon>
        <taxon>Gunneridae</taxon>
        <taxon>Pentapetalae</taxon>
        <taxon>asterids</taxon>
        <taxon>campanulids</taxon>
        <taxon>Asterales</taxon>
        <taxon>Asteraceae</taxon>
        <taxon>Asteroideae</taxon>
        <taxon>Anthemideae</taxon>
        <taxon>Anthemidinae</taxon>
        <taxon>Tanacetum</taxon>
    </lineage>
</organism>
<reference evidence="1" key="1">
    <citation type="journal article" date="2019" name="Sci. Rep.">
        <title>Draft genome of Tanacetum cinerariifolium, the natural source of mosquito coil.</title>
        <authorList>
            <person name="Yamashiro T."/>
            <person name="Shiraishi A."/>
            <person name="Satake H."/>
            <person name="Nakayama K."/>
        </authorList>
    </citation>
    <scope>NUCLEOTIDE SEQUENCE</scope>
</reference>
<gene>
    <name evidence="1" type="ORF">Tci_015020</name>
</gene>